<gene>
    <name evidence="1" type="ORF">BN9_075780</name>
    <name evidence="2" type="ORF">BN9_103690</name>
</gene>
<organism evidence="2 3">
    <name type="scientific">Albugo candida</name>
    <dbReference type="NCBI Taxonomy" id="65357"/>
    <lineage>
        <taxon>Eukaryota</taxon>
        <taxon>Sar</taxon>
        <taxon>Stramenopiles</taxon>
        <taxon>Oomycota</taxon>
        <taxon>Peronosporomycetes</taxon>
        <taxon>Albuginales</taxon>
        <taxon>Albuginaceae</taxon>
        <taxon>Albugo</taxon>
    </lineage>
</organism>
<dbReference type="EMBL" id="CAIX01000273">
    <property type="protein sequence ID" value="CCI49115.1"/>
    <property type="molecule type" value="Genomic_DNA"/>
</dbReference>
<protein>
    <submittedName>
        <fullName evidence="2">Uncharacterized protein</fullName>
    </submittedName>
</protein>
<keyword evidence="3" id="KW-1185">Reference proteome</keyword>
<dbReference type="Proteomes" id="UP000053237">
    <property type="component" value="Unassembled WGS sequence"/>
</dbReference>
<proteinExistence type="predicted"/>
<dbReference type="AlphaFoldDB" id="A0A024GRX4"/>
<dbReference type="InParanoid" id="A0A024GRX4"/>
<dbReference type="EMBL" id="CAIX01000134">
    <property type="protein sequence ID" value="CCI46635.1"/>
    <property type="molecule type" value="Genomic_DNA"/>
</dbReference>
<reference evidence="2 3" key="1">
    <citation type="submission" date="2012-05" db="EMBL/GenBank/DDBJ databases">
        <title>Recombination and specialization in a pathogen metapopulation.</title>
        <authorList>
            <person name="Gardiner A."/>
            <person name="Kemen E."/>
            <person name="Schultz-Larsen T."/>
            <person name="MacLean D."/>
            <person name="Van Oosterhout C."/>
            <person name="Jones J.D.G."/>
        </authorList>
    </citation>
    <scope>NUCLEOTIDE SEQUENCE [LARGE SCALE GENOMIC DNA]</scope>
    <source>
        <strain evidence="2 3">Ac Nc2</strain>
    </source>
</reference>
<evidence type="ECO:0000313" key="1">
    <source>
        <dbReference type="EMBL" id="CCI46635.1"/>
    </source>
</evidence>
<evidence type="ECO:0000313" key="3">
    <source>
        <dbReference type="Proteomes" id="UP000053237"/>
    </source>
</evidence>
<sequence>MGYSIVDGNEADISVQRKYIHISNFFCIVLQGSKLIIEHYQLFNTCFFRNYNASFIKGDNIAYEKGMKACGIGYKHFLQLSESSCSEEKSGSFIRIDSPFLIDSCYSAFDIRRFSEQLFDMSCH</sequence>
<evidence type="ECO:0000313" key="2">
    <source>
        <dbReference type="EMBL" id="CCI49115.1"/>
    </source>
</evidence>
<name>A0A024GRX4_9STRA</name>
<comment type="caution">
    <text evidence="2">The sequence shown here is derived from an EMBL/GenBank/DDBJ whole genome shotgun (WGS) entry which is preliminary data.</text>
</comment>
<accession>A0A024GRX4</accession>